<organism evidence="2 3">
    <name type="scientific">Rhodococcus indonesiensis</name>
    <dbReference type="NCBI Taxonomy" id="3055869"/>
    <lineage>
        <taxon>Bacteria</taxon>
        <taxon>Bacillati</taxon>
        <taxon>Actinomycetota</taxon>
        <taxon>Actinomycetes</taxon>
        <taxon>Mycobacteriales</taxon>
        <taxon>Nocardiaceae</taxon>
        <taxon>Rhodococcus</taxon>
    </lineage>
</organism>
<evidence type="ECO:0000313" key="3">
    <source>
        <dbReference type="Proteomes" id="UP001233164"/>
    </source>
</evidence>
<dbReference type="InterPro" id="IPR015421">
    <property type="entry name" value="PyrdxlP-dep_Trfase_major"/>
</dbReference>
<dbReference type="EMBL" id="JAUBOF010000171">
    <property type="protein sequence ID" value="MDM7491500.1"/>
    <property type="molecule type" value="Genomic_DNA"/>
</dbReference>
<dbReference type="Proteomes" id="UP001233164">
    <property type="component" value="Unassembled WGS sequence"/>
</dbReference>
<evidence type="ECO:0000256" key="1">
    <source>
        <dbReference type="SAM" id="MobiDB-lite"/>
    </source>
</evidence>
<accession>A0ABT7RV22</accession>
<name>A0ABT7RV22_9NOCA</name>
<protein>
    <submittedName>
        <fullName evidence="2">PLP-dependent transferase</fullName>
    </submittedName>
</protein>
<gene>
    <name evidence="2" type="ORF">QT969_24775</name>
</gene>
<sequence length="53" mass="5709">MSETPIDPAASWSFETKQIHAGQPAGGDTRARALPIYQTTSYTFDNTDHAAAL</sequence>
<feature type="non-terminal residue" evidence="2">
    <location>
        <position position="53"/>
    </location>
</feature>
<keyword evidence="3" id="KW-1185">Reference proteome</keyword>
<keyword evidence="2" id="KW-0808">Transferase</keyword>
<evidence type="ECO:0000313" key="2">
    <source>
        <dbReference type="EMBL" id="MDM7491500.1"/>
    </source>
</evidence>
<dbReference type="Gene3D" id="3.40.640.10">
    <property type="entry name" value="Type I PLP-dependent aspartate aminotransferase-like (Major domain)"/>
    <property type="match status" value="1"/>
</dbReference>
<dbReference type="GO" id="GO:0016740">
    <property type="term" value="F:transferase activity"/>
    <property type="evidence" value="ECO:0007669"/>
    <property type="project" value="UniProtKB-KW"/>
</dbReference>
<reference evidence="2 3" key="1">
    <citation type="submission" date="2023-06" db="EMBL/GenBank/DDBJ databases">
        <title>Rhodococcus indonesiensis sp. nov a new member of the Rhodococcus ruber lineage isolated from a sediment of neutral hot spring.</title>
        <authorList>
            <person name="Kusuma A.B."/>
            <person name="Fenylestari G."/>
            <person name="Ammar F."/>
            <person name="Nouioui I."/>
            <person name="Goodfellow M."/>
        </authorList>
    </citation>
    <scope>NUCLEOTIDE SEQUENCE [LARGE SCALE GENOMIC DNA]</scope>
    <source>
        <strain evidence="2 3">CSLK01-03</strain>
    </source>
</reference>
<feature type="region of interest" description="Disordered" evidence="1">
    <location>
        <begin position="1"/>
        <end position="30"/>
    </location>
</feature>
<comment type="caution">
    <text evidence="2">The sequence shown here is derived from an EMBL/GenBank/DDBJ whole genome shotgun (WGS) entry which is preliminary data.</text>
</comment>
<proteinExistence type="predicted"/>